<protein>
    <submittedName>
        <fullName evidence="2">Uncharacterized protein</fullName>
    </submittedName>
</protein>
<accession>A0A6L2L491</accession>
<feature type="compositionally biased region" description="Basic and acidic residues" evidence="1">
    <location>
        <begin position="477"/>
        <end position="498"/>
    </location>
</feature>
<dbReference type="EMBL" id="BKCJ010003421">
    <property type="protein sequence ID" value="GEU54984.1"/>
    <property type="molecule type" value="Genomic_DNA"/>
</dbReference>
<organism evidence="2">
    <name type="scientific">Tanacetum cinerariifolium</name>
    <name type="common">Dalmatian daisy</name>
    <name type="synonym">Chrysanthemum cinerariifolium</name>
    <dbReference type="NCBI Taxonomy" id="118510"/>
    <lineage>
        <taxon>Eukaryota</taxon>
        <taxon>Viridiplantae</taxon>
        <taxon>Streptophyta</taxon>
        <taxon>Embryophyta</taxon>
        <taxon>Tracheophyta</taxon>
        <taxon>Spermatophyta</taxon>
        <taxon>Magnoliopsida</taxon>
        <taxon>eudicotyledons</taxon>
        <taxon>Gunneridae</taxon>
        <taxon>Pentapetalae</taxon>
        <taxon>asterids</taxon>
        <taxon>campanulids</taxon>
        <taxon>Asterales</taxon>
        <taxon>Asteraceae</taxon>
        <taxon>Asteroideae</taxon>
        <taxon>Anthemideae</taxon>
        <taxon>Anthemidinae</taxon>
        <taxon>Tanacetum</taxon>
    </lineage>
</organism>
<proteinExistence type="predicted"/>
<dbReference type="AlphaFoldDB" id="A0A6L2L491"/>
<feature type="compositionally biased region" description="Polar residues" evidence="1">
    <location>
        <begin position="503"/>
        <end position="520"/>
    </location>
</feature>
<feature type="compositionally biased region" description="Basic and acidic residues" evidence="1">
    <location>
        <begin position="248"/>
        <end position="265"/>
    </location>
</feature>
<sequence>MEQENIQQAAIDQALVPTDDQAKIGLSKMRIDPKKTLKEATYQVILDILKLSPCYNALLITVDVPEIYMQLKFISKGELTQVYGMFIPDEMMNDEIKNSVAYQTYLALSTGTKPPKKGRDKAKDLMSKKVATPVPEKKKKSVPKKKGSITIEENILSDPDEEQALEVNKEAAEHQKKKKMKGIVTDIPKGSSKGSGSKPKVPDEPKDVHEDDEVHDDDRKHDDDKAIEEEIVKDKTTDDEKDDEEITDTAKVDEEMADTEKEKPKFPSSSSSVYLSSDYGNQFINVSFDVSLVRIIKETTNAEINSMLDVPIQQEIPSVQRAPLLDVLVTVIPIVTTPTLSITLPTIEIQAITVTTTDLSATMLLRLSKLERKVEALSKVDHFEVIEESLHTNVRNEVKNQIPKAAESFSEYELKKILFDKMDRSRSNMTHDKHQELYDALLNSMYLDDTIESGEANPDKVLRKRHRDENQDAPTGSDKEKKRSRKGKDSKPSKDKAHIGSSKGKTPPNTSKTGKSMTTEESVKELVHEVAMDLKELILDDVLNDFNDLVNAKKDSLTFDELMETPIDFSKFAMNRLKLDKITKADLVGPVYKLVNETCQSSIELKYNMDQCYNALTDQLDWINPKGDRCPYELSKPLPLQGSPGHLTILVDFFINNDLEYLKTGNSERKYTASITKIKSTRSQINRISKQDVYTTMKIMSVLWVKVDKRLGYGYLKEIVNKLFNLLGDDIVNLVRMFTRSLVIKKRVEDVQLRVEIYQKKLNVIKPQKEFFVSTSNNTVVGDLCDPIWIELVSTGYRFGQVYELTTQSAREQASMVGPHGIEG</sequence>
<gene>
    <name evidence="2" type="ORF">Tci_026962</name>
</gene>
<feature type="compositionally biased region" description="Basic and acidic residues" evidence="1">
    <location>
        <begin position="200"/>
        <end position="209"/>
    </location>
</feature>
<reference evidence="2" key="1">
    <citation type="journal article" date="2019" name="Sci. Rep.">
        <title>Draft genome of Tanacetum cinerariifolium, the natural source of mosquito coil.</title>
        <authorList>
            <person name="Yamashiro T."/>
            <person name="Shiraishi A."/>
            <person name="Satake H."/>
            <person name="Nakayama K."/>
        </authorList>
    </citation>
    <scope>NUCLEOTIDE SEQUENCE</scope>
</reference>
<feature type="compositionally biased region" description="Basic and acidic residues" evidence="1">
    <location>
        <begin position="216"/>
        <end position="238"/>
    </location>
</feature>
<name>A0A6L2L491_TANCI</name>
<feature type="compositionally biased region" description="Low complexity" evidence="1">
    <location>
        <begin position="188"/>
        <end position="199"/>
    </location>
</feature>
<feature type="region of interest" description="Disordered" evidence="1">
    <location>
        <begin position="111"/>
        <end position="271"/>
    </location>
</feature>
<evidence type="ECO:0000256" key="1">
    <source>
        <dbReference type="SAM" id="MobiDB-lite"/>
    </source>
</evidence>
<feature type="compositionally biased region" description="Basic residues" evidence="1">
    <location>
        <begin position="137"/>
        <end position="147"/>
    </location>
</feature>
<comment type="caution">
    <text evidence="2">The sequence shown here is derived from an EMBL/GenBank/DDBJ whole genome shotgun (WGS) entry which is preliminary data.</text>
</comment>
<feature type="region of interest" description="Disordered" evidence="1">
    <location>
        <begin position="455"/>
        <end position="521"/>
    </location>
</feature>
<evidence type="ECO:0000313" key="2">
    <source>
        <dbReference type="EMBL" id="GEU54984.1"/>
    </source>
</evidence>